<dbReference type="InterPro" id="IPR034660">
    <property type="entry name" value="DinB/YfiT-like"/>
</dbReference>
<reference evidence="3" key="1">
    <citation type="submission" date="2020-08" db="EMBL/GenBank/DDBJ databases">
        <title>Lacibacter sp. S13-6-6 genome sequencing.</title>
        <authorList>
            <person name="Jin L."/>
        </authorList>
    </citation>
    <scope>NUCLEOTIDE SEQUENCE [LARGE SCALE GENOMIC DNA]</scope>
    <source>
        <strain evidence="3">S13-6-6</strain>
    </source>
</reference>
<dbReference type="KEGG" id="lacs:H4075_13895"/>
<dbReference type="EMBL" id="CP060007">
    <property type="protein sequence ID" value="QNA43169.1"/>
    <property type="molecule type" value="Genomic_DNA"/>
</dbReference>
<dbReference type="RefSeq" id="WP_182801434.1">
    <property type="nucleotide sequence ID" value="NZ_CP060007.1"/>
</dbReference>
<keyword evidence="3" id="KW-1185">Reference proteome</keyword>
<evidence type="ECO:0000259" key="1">
    <source>
        <dbReference type="Pfam" id="PF12867"/>
    </source>
</evidence>
<dbReference type="Gene3D" id="1.20.120.450">
    <property type="entry name" value="dinb family like domain"/>
    <property type="match status" value="1"/>
</dbReference>
<feature type="domain" description="DinB-like" evidence="1">
    <location>
        <begin position="20"/>
        <end position="159"/>
    </location>
</feature>
<proteinExistence type="predicted"/>
<evidence type="ECO:0000313" key="2">
    <source>
        <dbReference type="EMBL" id="QNA43169.1"/>
    </source>
</evidence>
<protein>
    <submittedName>
        <fullName evidence="2">DinB family protein</fullName>
    </submittedName>
</protein>
<name>A0A7G5XCG6_9BACT</name>
<dbReference type="AlphaFoldDB" id="A0A7G5XCG6"/>
<evidence type="ECO:0000313" key="3">
    <source>
        <dbReference type="Proteomes" id="UP000515344"/>
    </source>
</evidence>
<dbReference type="SUPFAM" id="SSF109854">
    <property type="entry name" value="DinB/YfiT-like putative metalloenzymes"/>
    <property type="match status" value="1"/>
</dbReference>
<dbReference type="Pfam" id="PF12867">
    <property type="entry name" value="DinB_2"/>
    <property type="match status" value="1"/>
</dbReference>
<sequence>MENTTTQLNLLVKMAISAWESQNKQLNKLLEALTDEQLKKEIAPGRNTGVYLLGHLIAVSDALLPLLGFSDRLYPELEEVFIKNPDKSGFAMPTVSELKEKLQAVNAKLATIFETTDVDEWLERHTAVSAEDFANEPHRNKLNVLMNRTGHMANHLGQMLLLK</sequence>
<dbReference type="InterPro" id="IPR024775">
    <property type="entry name" value="DinB-like"/>
</dbReference>
<dbReference type="Proteomes" id="UP000515344">
    <property type="component" value="Chromosome"/>
</dbReference>
<accession>A0A7G5XCG6</accession>
<gene>
    <name evidence="2" type="ORF">H4075_13895</name>
</gene>
<organism evidence="2 3">
    <name type="scientific">Lacibacter sediminis</name>
    <dbReference type="NCBI Taxonomy" id="2760713"/>
    <lineage>
        <taxon>Bacteria</taxon>
        <taxon>Pseudomonadati</taxon>
        <taxon>Bacteroidota</taxon>
        <taxon>Chitinophagia</taxon>
        <taxon>Chitinophagales</taxon>
        <taxon>Chitinophagaceae</taxon>
        <taxon>Lacibacter</taxon>
    </lineage>
</organism>